<dbReference type="OrthoDB" id="3903561at2759"/>
<evidence type="ECO:0000313" key="2">
    <source>
        <dbReference type="EMBL" id="PSN71008.1"/>
    </source>
</evidence>
<accession>A0A2T2P0Y1</accession>
<feature type="transmembrane region" description="Helical" evidence="1">
    <location>
        <begin position="92"/>
        <end position="112"/>
    </location>
</feature>
<keyword evidence="1" id="KW-0812">Transmembrane</keyword>
<dbReference type="EMBL" id="KZ678131">
    <property type="protein sequence ID" value="PSN71008.1"/>
    <property type="molecule type" value="Genomic_DNA"/>
</dbReference>
<dbReference type="AlphaFoldDB" id="A0A2T2P0Y1"/>
<dbReference type="Proteomes" id="UP000240883">
    <property type="component" value="Unassembled WGS sequence"/>
</dbReference>
<gene>
    <name evidence="2" type="ORF">BS50DRAFT_631045</name>
</gene>
<organism evidence="2 3">
    <name type="scientific">Corynespora cassiicola Philippines</name>
    <dbReference type="NCBI Taxonomy" id="1448308"/>
    <lineage>
        <taxon>Eukaryota</taxon>
        <taxon>Fungi</taxon>
        <taxon>Dikarya</taxon>
        <taxon>Ascomycota</taxon>
        <taxon>Pezizomycotina</taxon>
        <taxon>Dothideomycetes</taxon>
        <taxon>Pleosporomycetidae</taxon>
        <taxon>Pleosporales</taxon>
        <taxon>Corynesporascaceae</taxon>
        <taxon>Corynespora</taxon>
    </lineage>
</organism>
<feature type="transmembrane region" description="Helical" evidence="1">
    <location>
        <begin position="170"/>
        <end position="192"/>
    </location>
</feature>
<evidence type="ECO:0000256" key="1">
    <source>
        <dbReference type="SAM" id="Phobius"/>
    </source>
</evidence>
<sequence>MSNERDIETTDEEQAVDEHLLPPSYRQTWGNDMIRNEPKSRPFNGRVGFLLAFDRVKQFTDKASKPTRRVFWGKIWPNVKKSEVFFLSKRQWFAFLLLVVCGIVPFSLFGYYTRRSSNGGVYPFASTFQAKVLSCGDAIGEAQNSTVAGIEALFTLDSTWGKFPFSQVKIINIVWEIFVARGVQLLAWWTSYVVFSDALLRVIERRPTSYEIFAHICLQGPSLSTMWTLIRDLIRKRTKGTWALFLYLLISTTYVLCIPAFLTAMTGYDSTQVAWIDIDGHNNIVPANSFEYEPYVLFGVNNETLSTPSCSAAEGMDELNQREGNMRWYCDCQIPNGTLFEYRSWIQRWSYTDYGWDQCVFQFPGNNQTYEVVNYTSSKPDTKTYKCNDTLKLQIDDREYERKDLNTSGGYCHEDVGYTFEEISDKSRCLPDTAYPSYKWGFSTMLSGVWVITHLIWCLSMYAVWQDAQSNCAMVKKGLGMTQLRAAFVLTEAAKQKMELGGNELIREDIAQVEGVLFKEAEIDRGLFAEPKGLWYGHSQGLIKRKETRSQISEI</sequence>
<name>A0A2T2P0Y1_CORCC</name>
<keyword evidence="1" id="KW-1133">Transmembrane helix</keyword>
<proteinExistence type="predicted"/>
<protein>
    <submittedName>
        <fullName evidence="2">Uncharacterized protein</fullName>
    </submittedName>
</protein>
<keyword evidence="1" id="KW-0472">Membrane</keyword>
<dbReference type="STRING" id="1448308.A0A2T2P0Y1"/>
<evidence type="ECO:0000313" key="3">
    <source>
        <dbReference type="Proteomes" id="UP000240883"/>
    </source>
</evidence>
<reference evidence="2 3" key="1">
    <citation type="journal article" date="2018" name="Front. Microbiol.">
        <title>Genome-Wide Analysis of Corynespora cassiicola Leaf Fall Disease Putative Effectors.</title>
        <authorList>
            <person name="Lopez D."/>
            <person name="Ribeiro S."/>
            <person name="Label P."/>
            <person name="Fumanal B."/>
            <person name="Venisse J.S."/>
            <person name="Kohler A."/>
            <person name="de Oliveira R.R."/>
            <person name="Labutti K."/>
            <person name="Lipzen A."/>
            <person name="Lail K."/>
            <person name="Bauer D."/>
            <person name="Ohm R.A."/>
            <person name="Barry K.W."/>
            <person name="Spatafora J."/>
            <person name="Grigoriev I.V."/>
            <person name="Martin F.M."/>
            <person name="Pujade-Renaud V."/>
        </authorList>
    </citation>
    <scope>NUCLEOTIDE SEQUENCE [LARGE SCALE GENOMIC DNA]</scope>
    <source>
        <strain evidence="2 3">Philippines</strain>
    </source>
</reference>
<feature type="transmembrane region" description="Helical" evidence="1">
    <location>
        <begin position="242"/>
        <end position="262"/>
    </location>
</feature>
<keyword evidence="3" id="KW-1185">Reference proteome</keyword>